<reference evidence="3" key="1">
    <citation type="journal article" date="2014" name="Proc. Natl. Acad. Sci. U.S.A.">
        <title>Extensive sampling of basidiomycete genomes demonstrates inadequacy of the white-rot/brown-rot paradigm for wood decay fungi.</title>
        <authorList>
            <person name="Riley R."/>
            <person name="Salamov A.A."/>
            <person name="Brown D.W."/>
            <person name="Nagy L.G."/>
            <person name="Floudas D."/>
            <person name="Held B.W."/>
            <person name="Levasseur A."/>
            <person name="Lombard V."/>
            <person name="Morin E."/>
            <person name="Otillar R."/>
            <person name="Lindquist E.A."/>
            <person name="Sun H."/>
            <person name="LaButti K.M."/>
            <person name="Schmutz J."/>
            <person name="Jabbour D."/>
            <person name="Luo H."/>
            <person name="Baker S.E."/>
            <person name="Pisabarro A.G."/>
            <person name="Walton J.D."/>
            <person name="Blanchette R.A."/>
            <person name="Henrissat B."/>
            <person name="Martin F."/>
            <person name="Cullen D."/>
            <person name="Hibbett D.S."/>
            <person name="Grigoriev I.V."/>
        </authorList>
    </citation>
    <scope>NUCLEOTIDE SEQUENCE [LARGE SCALE GENOMIC DNA]</scope>
    <source>
        <strain evidence="3">CBS 339.88</strain>
    </source>
</reference>
<feature type="compositionally biased region" description="Basic and acidic residues" evidence="1">
    <location>
        <begin position="11"/>
        <end position="44"/>
    </location>
</feature>
<sequence length="67" mass="7617">MSSRPANQRLPPEKVLVDCDNTAKEDDEQRNASTRKSESKKETATETYTKLTQLEHIPKRPDSDIGM</sequence>
<organism evidence="2 3">
    <name type="scientific">Galerina marginata (strain CBS 339.88)</name>
    <dbReference type="NCBI Taxonomy" id="685588"/>
    <lineage>
        <taxon>Eukaryota</taxon>
        <taxon>Fungi</taxon>
        <taxon>Dikarya</taxon>
        <taxon>Basidiomycota</taxon>
        <taxon>Agaricomycotina</taxon>
        <taxon>Agaricomycetes</taxon>
        <taxon>Agaricomycetidae</taxon>
        <taxon>Agaricales</taxon>
        <taxon>Agaricineae</taxon>
        <taxon>Strophariaceae</taxon>
        <taxon>Galerina</taxon>
    </lineage>
</organism>
<dbReference type="EMBL" id="KL142369">
    <property type="protein sequence ID" value="KDR82984.1"/>
    <property type="molecule type" value="Genomic_DNA"/>
</dbReference>
<dbReference type="AlphaFoldDB" id="A0A067TSX6"/>
<evidence type="ECO:0000313" key="2">
    <source>
        <dbReference type="EMBL" id="KDR82984.1"/>
    </source>
</evidence>
<evidence type="ECO:0000313" key="3">
    <source>
        <dbReference type="Proteomes" id="UP000027222"/>
    </source>
</evidence>
<proteinExistence type="predicted"/>
<gene>
    <name evidence="2" type="ORF">GALMADRAFT_238718</name>
</gene>
<keyword evidence="3" id="KW-1185">Reference proteome</keyword>
<accession>A0A067TSX6</accession>
<protein>
    <submittedName>
        <fullName evidence="2">Uncharacterized protein</fullName>
    </submittedName>
</protein>
<feature type="region of interest" description="Disordered" evidence="1">
    <location>
        <begin position="1"/>
        <end position="67"/>
    </location>
</feature>
<evidence type="ECO:0000256" key="1">
    <source>
        <dbReference type="SAM" id="MobiDB-lite"/>
    </source>
</evidence>
<dbReference type="OrthoDB" id="3265065at2759"/>
<dbReference type="Proteomes" id="UP000027222">
    <property type="component" value="Unassembled WGS sequence"/>
</dbReference>
<feature type="compositionally biased region" description="Basic and acidic residues" evidence="1">
    <location>
        <begin position="56"/>
        <end position="67"/>
    </location>
</feature>
<dbReference type="HOGENOM" id="CLU_2812533_0_0_1"/>
<name>A0A067TSX6_GALM3</name>